<keyword evidence="6" id="KW-0464">Manganese</keyword>
<comment type="cofactor">
    <cofactor evidence="1">
        <name>Mn(2+)</name>
        <dbReference type="ChEBI" id="CHEBI:29035"/>
    </cofactor>
</comment>
<dbReference type="SUPFAM" id="SSF53659">
    <property type="entry name" value="Isocitrate/Isopropylmalate dehydrogenase-like"/>
    <property type="match status" value="1"/>
</dbReference>
<evidence type="ECO:0000256" key="3">
    <source>
        <dbReference type="ARBA" id="ARBA00022723"/>
    </source>
</evidence>
<evidence type="ECO:0000313" key="9">
    <source>
        <dbReference type="Proteomes" id="UP000031364"/>
    </source>
</evidence>
<gene>
    <name evidence="8" type="ORF">FG87_15105</name>
</gene>
<name>A0ABR4ZFX2_9NOCA</name>
<protein>
    <submittedName>
        <fullName evidence="8">Dehydrogenase</fullName>
    </submittedName>
</protein>
<evidence type="ECO:0000256" key="5">
    <source>
        <dbReference type="ARBA" id="ARBA00023027"/>
    </source>
</evidence>
<keyword evidence="3" id="KW-0479">Metal-binding</keyword>
<accession>A0ABR4ZFX2</accession>
<reference evidence="8 9" key="1">
    <citation type="journal article" date="2014" name="Int. J. Syst. Evol. Microbiol.">
        <title>Nocardia vulneris sp. nov., isolated from wounds of human patients in North America.</title>
        <authorList>
            <person name="Lasker B.A."/>
            <person name="Bell M."/>
            <person name="Klenk H.P."/>
            <person name="Sproer C."/>
            <person name="Schumann C."/>
            <person name="Schumann P."/>
            <person name="Brown J.M."/>
        </authorList>
    </citation>
    <scope>NUCLEOTIDE SEQUENCE [LARGE SCALE GENOMIC DNA]</scope>
    <source>
        <strain evidence="8 9">W9851</strain>
    </source>
</reference>
<dbReference type="Pfam" id="PF00180">
    <property type="entry name" value="Iso_dh"/>
    <property type="match status" value="1"/>
</dbReference>
<dbReference type="InterPro" id="IPR024084">
    <property type="entry name" value="IsoPropMal-DH-like_dom"/>
</dbReference>
<comment type="caution">
    <text evidence="8">The sequence shown here is derived from an EMBL/GenBank/DDBJ whole genome shotgun (WGS) entry which is preliminary data.</text>
</comment>
<dbReference type="PANTHER" id="PTHR43275">
    <property type="entry name" value="D-MALATE DEHYDROGENASE [DECARBOXYLATING]"/>
    <property type="match status" value="1"/>
</dbReference>
<dbReference type="EMBL" id="JNFP01000015">
    <property type="protein sequence ID" value="KIA64282.1"/>
    <property type="molecule type" value="Genomic_DNA"/>
</dbReference>
<keyword evidence="5" id="KW-0520">NAD</keyword>
<sequence>MTRIAVLPGDGIGPEVTAEAVQTLDALALGFDFDVLEHVNADNYLKTGIALSDNDFERIATSDAVLLGAVGDPRADLAYARDVLLRLRFELDLYVNYRPATLCHDRLSPLREASRRAIDCLVIRENTEGLYAGIGGRLRPATTYEIAIDAETSTYHGVSRILEFAFTVARRSVCLVDKSNAVRHGGALWQRCWAEAREKYPAMPARHLYVDAAVMHLVHDPTAFDVIVTNNSYGDILSDLTAELAGGLGTVGSANINGSNGFGLFEPVHGSAPDLAGQGRADPIGAVLTGALLVEHLGHDDAARAIRAAVGQVIADRQVTPDLGGHLSTKDAGAAIRAQLSGAQRRTGT</sequence>
<evidence type="ECO:0000256" key="1">
    <source>
        <dbReference type="ARBA" id="ARBA00001936"/>
    </source>
</evidence>
<dbReference type="InterPro" id="IPR050501">
    <property type="entry name" value="ICDH/IPMDH"/>
</dbReference>
<feature type="domain" description="Isopropylmalate dehydrogenase-like" evidence="7">
    <location>
        <begin position="3"/>
        <end position="336"/>
    </location>
</feature>
<comment type="cofactor">
    <cofactor evidence="2">
        <name>Mg(2+)</name>
        <dbReference type="ChEBI" id="CHEBI:18420"/>
    </cofactor>
</comment>
<evidence type="ECO:0000256" key="6">
    <source>
        <dbReference type="ARBA" id="ARBA00023211"/>
    </source>
</evidence>
<organism evidence="8 9">
    <name type="scientific">Nocardia vulneris</name>
    <dbReference type="NCBI Taxonomy" id="1141657"/>
    <lineage>
        <taxon>Bacteria</taxon>
        <taxon>Bacillati</taxon>
        <taxon>Actinomycetota</taxon>
        <taxon>Actinomycetes</taxon>
        <taxon>Mycobacteriales</taxon>
        <taxon>Nocardiaceae</taxon>
        <taxon>Nocardia</taxon>
    </lineage>
</organism>
<dbReference type="Proteomes" id="UP000031364">
    <property type="component" value="Unassembled WGS sequence"/>
</dbReference>
<dbReference type="PANTHER" id="PTHR43275:SF1">
    <property type="entry name" value="D-MALATE DEHYDROGENASE [DECARBOXYLATING]"/>
    <property type="match status" value="1"/>
</dbReference>
<evidence type="ECO:0000256" key="4">
    <source>
        <dbReference type="ARBA" id="ARBA00023002"/>
    </source>
</evidence>
<proteinExistence type="predicted"/>
<keyword evidence="9" id="KW-1185">Reference proteome</keyword>
<dbReference type="RefSeq" id="WP_043670263.1">
    <property type="nucleotide sequence ID" value="NZ_BDCI01000017.1"/>
</dbReference>
<dbReference type="Gene3D" id="3.40.718.10">
    <property type="entry name" value="Isopropylmalate Dehydrogenase"/>
    <property type="match status" value="1"/>
</dbReference>
<keyword evidence="4" id="KW-0560">Oxidoreductase</keyword>
<dbReference type="SMART" id="SM01329">
    <property type="entry name" value="Iso_dh"/>
    <property type="match status" value="1"/>
</dbReference>
<evidence type="ECO:0000313" key="8">
    <source>
        <dbReference type="EMBL" id="KIA64282.1"/>
    </source>
</evidence>
<evidence type="ECO:0000259" key="7">
    <source>
        <dbReference type="SMART" id="SM01329"/>
    </source>
</evidence>
<evidence type="ECO:0000256" key="2">
    <source>
        <dbReference type="ARBA" id="ARBA00001946"/>
    </source>
</evidence>